<comment type="caution">
    <text evidence="10">The sequence shown here is derived from an EMBL/GenBank/DDBJ whole genome shotgun (WGS) entry which is preliminary data.</text>
</comment>
<dbReference type="Proteomes" id="UP001146120">
    <property type="component" value="Unassembled WGS sequence"/>
</dbReference>
<evidence type="ECO:0000313" key="10">
    <source>
        <dbReference type="EMBL" id="DBA02986.1"/>
    </source>
</evidence>
<comment type="subcellular location">
    <subcellularLocation>
        <location evidence="2">Cytoplasm</location>
        <location evidence="2">Cytoskeleton</location>
        <location evidence="2">Spindle</location>
    </subcellularLocation>
    <subcellularLocation>
        <location evidence="1">Nucleus</location>
    </subcellularLocation>
</comment>
<dbReference type="Pfam" id="PF03941">
    <property type="entry name" value="INCENP_ARK-bind"/>
    <property type="match status" value="1"/>
</dbReference>
<evidence type="ECO:0000256" key="2">
    <source>
        <dbReference type="ARBA" id="ARBA00004186"/>
    </source>
</evidence>
<accession>A0AAV2Z9L0</accession>
<proteinExistence type="inferred from homology"/>
<dbReference type="GO" id="GO:0005819">
    <property type="term" value="C:spindle"/>
    <property type="evidence" value="ECO:0007669"/>
    <property type="project" value="UniProtKB-SubCell"/>
</dbReference>
<feature type="compositionally biased region" description="Basic and acidic residues" evidence="8">
    <location>
        <begin position="179"/>
        <end position="242"/>
    </location>
</feature>
<comment type="similarity">
    <text evidence="3">Belongs to the INCENP family.</text>
</comment>
<keyword evidence="4" id="KW-0963">Cytoplasm</keyword>
<name>A0AAV2Z9L0_9STRA</name>
<dbReference type="PANTHER" id="PTHR13142:SF1">
    <property type="entry name" value="INNER CENTROMERE PROTEIN"/>
    <property type="match status" value="1"/>
</dbReference>
<sequence>MKKKASETGVNQHTEPTETNIKSEAPKAAADNDAAGVTSSQDAPSSQESNLKARTTAKGSLLPVTTGRSRQKRNDSISSNRSVASSQSSVTSTSSGGNSKPQAHSGVPATRKPVNLVSGLHSFTSLIDKEKENTSSATTSSGRSVPVVNALKLAEKSRLQEQKKTLDKQKRKEALMRRYEEQRKLDEEKERAEREAKIKQEKANDKKQRELELAKKRQQRLQEMRAGLEKRRAQQAAERETAKAATSSSTKSTHSTKPVPAPSAHKEPSKDKEVTTYEMSDNGESEEEDSVNSEDEGRSDKNIPKWAQRDTLERTLRAQFGPNAIDPTPSIFPDFVDSCDLEAIFETSDAKKKKRFARRTSSGNWLADRPTAREKAMYKREMGFDG</sequence>
<keyword evidence="5" id="KW-0159">Chromosome partition</keyword>
<evidence type="ECO:0000256" key="7">
    <source>
        <dbReference type="ARBA" id="ARBA00023242"/>
    </source>
</evidence>
<dbReference type="EMBL" id="DAKRPA010000024">
    <property type="protein sequence ID" value="DBA02986.1"/>
    <property type="molecule type" value="Genomic_DNA"/>
</dbReference>
<feature type="compositionally biased region" description="Basic and acidic residues" evidence="8">
    <location>
        <begin position="295"/>
        <end position="310"/>
    </location>
</feature>
<feature type="compositionally biased region" description="Low complexity" evidence="8">
    <location>
        <begin position="243"/>
        <end position="253"/>
    </location>
</feature>
<feature type="compositionally biased region" description="Polar residues" evidence="8">
    <location>
        <begin position="134"/>
        <end position="143"/>
    </location>
</feature>
<dbReference type="GO" id="GO:0005634">
    <property type="term" value="C:nucleus"/>
    <property type="evidence" value="ECO:0007669"/>
    <property type="project" value="UniProtKB-SubCell"/>
</dbReference>
<evidence type="ECO:0000256" key="4">
    <source>
        <dbReference type="ARBA" id="ARBA00022490"/>
    </source>
</evidence>
<feature type="compositionally biased region" description="Basic and acidic residues" evidence="8">
    <location>
        <begin position="264"/>
        <end position="275"/>
    </location>
</feature>
<keyword evidence="7" id="KW-0539">Nucleus</keyword>
<feature type="compositionally biased region" description="Low complexity" evidence="8">
    <location>
        <begin position="76"/>
        <end position="99"/>
    </location>
</feature>
<dbReference type="GO" id="GO:0007059">
    <property type="term" value="P:chromosome segregation"/>
    <property type="evidence" value="ECO:0007669"/>
    <property type="project" value="UniProtKB-KW"/>
</dbReference>
<evidence type="ECO:0000256" key="8">
    <source>
        <dbReference type="SAM" id="MobiDB-lite"/>
    </source>
</evidence>
<dbReference type="PANTHER" id="PTHR13142">
    <property type="entry name" value="INNER CENTROMERE PROTEIN"/>
    <property type="match status" value="1"/>
</dbReference>
<evidence type="ECO:0000256" key="3">
    <source>
        <dbReference type="ARBA" id="ARBA00010042"/>
    </source>
</evidence>
<evidence type="ECO:0000256" key="6">
    <source>
        <dbReference type="ARBA" id="ARBA00023212"/>
    </source>
</evidence>
<protein>
    <recommendedName>
        <fullName evidence="9">Inner centromere protein ARK-binding domain-containing protein</fullName>
    </recommendedName>
</protein>
<keyword evidence="11" id="KW-1185">Reference proteome</keyword>
<feature type="region of interest" description="Disordered" evidence="8">
    <location>
        <begin position="1"/>
        <end position="147"/>
    </location>
</feature>
<feature type="compositionally biased region" description="Polar residues" evidence="8">
    <location>
        <begin position="8"/>
        <end position="22"/>
    </location>
</feature>
<dbReference type="InterPro" id="IPR005635">
    <property type="entry name" value="Inner_centromere_prot_ARK-bd"/>
</dbReference>
<reference evidence="10" key="2">
    <citation type="journal article" date="2023" name="Microbiol Resour">
        <title>Decontamination and Annotation of the Draft Genome Sequence of the Oomycete Lagenidium giganteum ARSEF 373.</title>
        <authorList>
            <person name="Morgan W.R."/>
            <person name="Tartar A."/>
        </authorList>
    </citation>
    <scope>NUCLEOTIDE SEQUENCE</scope>
    <source>
        <strain evidence="10">ARSEF 373</strain>
    </source>
</reference>
<evidence type="ECO:0000256" key="1">
    <source>
        <dbReference type="ARBA" id="ARBA00004123"/>
    </source>
</evidence>
<feature type="domain" description="Inner centromere protein ARK-binding" evidence="9">
    <location>
        <begin position="288"/>
        <end position="345"/>
    </location>
</feature>
<evidence type="ECO:0000256" key="5">
    <source>
        <dbReference type="ARBA" id="ARBA00022829"/>
    </source>
</evidence>
<evidence type="ECO:0000313" key="11">
    <source>
        <dbReference type="Proteomes" id="UP001146120"/>
    </source>
</evidence>
<feature type="compositionally biased region" description="Acidic residues" evidence="8">
    <location>
        <begin position="281"/>
        <end position="294"/>
    </location>
</feature>
<gene>
    <name evidence="10" type="ORF">N0F65_003174</name>
</gene>
<dbReference type="Gene3D" id="6.10.250.2990">
    <property type="match status" value="1"/>
</dbReference>
<organism evidence="10 11">
    <name type="scientific">Lagenidium giganteum</name>
    <dbReference type="NCBI Taxonomy" id="4803"/>
    <lineage>
        <taxon>Eukaryota</taxon>
        <taxon>Sar</taxon>
        <taxon>Stramenopiles</taxon>
        <taxon>Oomycota</taxon>
        <taxon>Peronosporomycetes</taxon>
        <taxon>Pythiales</taxon>
        <taxon>Pythiaceae</taxon>
    </lineage>
</organism>
<evidence type="ECO:0000259" key="9">
    <source>
        <dbReference type="Pfam" id="PF03941"/>
    </source>
</evidence>
<feature type="compositionally biased region" description="Low complexity" evidence="8">
    <location>
        <begin position="26"/>
        <end position="35"/>
    </location>
</feature>
<keyword evidence="6" id="KW-0206">Cytoskeleton</keyword>
<feature type="region of interest" description="Disordered" evidence="8">
    <location>
        <begin position="179"/>
        <end position="310"/>
    </location>
</feature>
<feature type="compositionally biased region" description="Polar residues" evidence="8">
    <location>
        <begin position="37"/>
        <end position="53"/>
    </location>
</feature>
<dbReference type="AlphaFoldDB" id="A0AAV2Z9L0"/>
<reference evidence="10" key="1">
    <citation type="submission" date="2022-11" db="EMBL/GenBank/DDBJ databases">
        <authorList>
            <person name="Morgan W.R."/>
            <person name="Tartar A."/>
        </authorList>
    </citation>
    <scope>NUCLEOTIDE SEQUENCE</scope>
    <source>
        <strain evidence="10">ARSEF 373</strain>
    </source>
</reference>